<accession>A0A8H7UVX9</accession>
<gene>
    <name evidence="2" type="ORF">INT46_006929</name>
</gene>
<keyword evidence="3" id="KW-1185">Reference proteome</keyword>
<dbReference type="EMBL" id="JAEPRC010000609">
    <property type="protein sequence ID" value="KAG2194078.1"/>
    <property type="molecule type" value="Genomic_DNA"/>
</dbReference>
<feature type="region of interest" description="Disordered" evidence="1">
    <location>
        <begin position="199"/>
        <end position="261"/>
    </location>
</feature>
<dbReference type="Proteomes" id="UP000650833">
    <property type="component" value="Unassembled WGS sequence"/>
</dbReference>
<protein>
    <submittedName>
        <fullName evidence="2">Uncharacterized protein</fullName>
    </submittedName>
</protein>
<comment type="caution">
    <text evidence="2">The sequence shown here is derived from an EMBL/GenBank/DDBJ whole genome shotgun (WGS) entry which is preliminary data.</text>
</comment>
<evidence type="ECO:0000313" key="2">
    <source>
        <dbReference type="EMBL" id="KAG2194078.1"/>
    </source>
</evidence>
<sequence>MSGIDADDEIYDYDFNPEDLEITAAYEEQLIATQALPEQSSSFYASTNRQESLFPNLNTTQQMEPSHSNINSSQQRRERLIDDNTFRIIEELKQKLYITEHQNKEFENLNLKRQFTGVNAEQQSTQLKRAFPQGPPRTKSKIRKTSRYPESVHSSSSSEIINSMQSIHLSSQHPSPTLLQSPMPLTQSPMSQIQYTISSTQQSMQYTLSRKSENPPTTPRTIPLPVSKSLEKQPLQPFKPSSSTSRSHKPESNQTNIPKSQYQTKLNMKMLKVLFADVFKEWNRNGSNNLNMVLVPDKIRMFAQLFSSKFIPKETCSLQAKEHLTLLASDIKDCIIRSENPEFTIPSLLIQFGLCLPICIQEKLYSVIYVIAKTVQSLSSFLPITRDQLVKEIKFNLVNSNIYKLVQALALFSFKKPPLKYYIVEENPEIIHASSTEINILADKYSAVAPEIAKALQYEKMPPQAEAIVSSIFHILSFVGSCNSKPALLFLLTEKPFLDLISKDTPIDILEKICHVLSLNLKENNWLDLDIGAEENKPCDFVVRLCKLLHIKQPSESWKEWHSLCRMVVYLLGEIWFINLPQGMSTPSRKVIFSEIIEFMVNCCEFKPDGKENQYIQAQ</sequence>
<reference evidence="2" key="1">
    <citation type="submission" date="2020-12" db="EMBL/GenBank/DDBJ databases">
        <title>Metabolic potential, ecology and presence of endohyphal bacteria is reflected in genomic diversity of Mucoromycotina.</title>
        <authorList>
            <person name="Muszewska A."/>
            <person name="Okrasinska A."/>
            <person name="Steczkiewicz K."/>
            <person name="Drgas O."/>
            <person name="Orlowska M."/>
            <person name="Perlinska-Lenart U."/>
            <person name="Aleksandrzak-Piekarczyk T."/>
            <person name="Szatraj K."/>
            <person name="Zielenkiewicz U."/>
            <person name="Pilsyk S."/>
            <person name="Malc E."/>
            <person name="Mieczkowski P."/>
            <person name="Kruszewska J.S."/>
            <person name="Biernat P."/>
            <person name="Pawlowska J."/>
        </authorList>
    </citation>
    <scope>NUCLEOTIDE SEQUENCE</scope>
    <source>
        <strain evidence="2">CBS 226.32</strain>
    </source>
</reference>
<name>A0A8H7UVX9_9FUNG</name>
<evidence type="ECO:0000313" key="3">
    <source>
        <dbReference type="Proteomes" id="UP000650833"/>
    </source>
</evidence>
<proteinExistence type="predicted"/>
<feature type="compositionally biased region" description="Polar residues" evidence="1">
    <location>
        <begin position="252"/>
        <end position="261"/>
    </location>
</feature>
<feature type="region of interest" description="Disordered" evidence="1">
    <location>
        <begin position="130"/>
        <end position="159"/>
    </location>
</feature>
<evidence type="ECO:0000256" key="1">
    <source>
        <dbReference type="SAM" id="MobiDB-lite"/>
    </source>
</evidence>
<dbReference type="OrthoDB" id="2212248at2759"/>
<organism evidence="2 3">
    <name type="scientific">Mucor plumbeus</name>
    <dbReference type="NCBI Taxonomy" id="97098"/>
    <lineage>
        <taxon>Eukaryota</taxon>
        <taxon>Fungi</taxon>
        <taxon>Fungi incertae sedis</taxon>
        <taxon>Mucoromycota</taxon>
        <taxon>Mucoromycotina</taxon>
        <taxon>Mucoromycetes</taxon>
        <taxon>Mucorales</taxon>
        <taxon>Mucorineae</taxon>
        <taxon>Mucoraceae</taxon>
        <taxon>Mucor</taxon>
    </lineage>
</organism>
<dbReference type="AlphaFoldDB" id="A0A8H7UVX9"/>